<feature type="non-terminal residue" evidence="2">
    <location>
        <position position="95"/>
    </location>
</feature>
<dbReference type="Pfam" id="PF13380">
    <property type="entry name" value="CoA_binding_2"/>
    <property type="match status" value="1"/>
</dbReference>
<dbReference type="EMBL" id="MVIL01000636">
    <property type="protein sequence ID" value="ORB76601.1"/>
    <property type="molecule type" value="Genomic_DNA"/>
</dbReference>
<dbReference type="InterPro" id="IPR003781">
    <property type="entry name" value="CoA-bd"/>
</dbReference>
<evidence type="ECO:0000259" key="1">
    <source>
        <dbReference type="Pfam" id="PF13380"/>
    </source>
</evidence>
<gene>
    <name evidence="2" type="ORF">BST46_29185</name>
</gene>
<protein>
    <recommendedName>
        <fullName evidence="1">CoA-binding domain-containing protein</fullName>
    </recommendedName>
</protein>
<dbReference type="PANTHER" id="PTHR42793">
    <property type="entry name" value="COA BINDING DOMAIN CONTAINING PROTEIN"/>
    <property type="match status" value="1"/>
</dbReference>
<dbReference type="PANTHER" id="PTHR42793:SF1">
    <property type="entry name" value="PEPTIDYL-LYSINE N-ACETYLTRANSFERASE PATZ"/>
    <property type="match status" value="1"/>
</dbReference>
<sequence>MTEALELAPPRGHVAKRFLEPSSVAIVGVSTSSGQAYKAGGRAVLEHLRVYGYAGEVMVIHPSATDVDGYPALRSLSDAATVPDVVVIAVPADAV</sequence>
<dbReference type="SUPFAM" id="SSF51735">
    <property type="entry name" value="NAD(P)-binding Rossmann-fold domains"/>
    <property type="match status" value="1"/>
</dbReference>
<evidence type="ECO:0000313" key="3">
    <source>
        <dbReference type="Proteomes" id="UP000192847"/>
    </source>
</evidence>
<evidence type="ECO:0000313" key="2">
    <source>
        <dbReference type="EMBL" id="ORB76601.1"/>
    </source>
</evidence>
<dbReference type="Proteomes" id="UP000192847">
    <property type="component" value="Unassembled WGS sequence"/>
</dbReference>
<reference evidence="2 3" key="1">
    <citation type="submission" date="2017-02" db="EMBL/GenBank/DDBJ databases">
        <title>The new phylogeny of genus Mycobacterium.</title>
        <authorList>
            <person name="Tortoli E."/>
            <person name="Trovato A."/>
            <person name="Cirillo D.M."/>
        </authorList>
    </citation>
    <scope>NUCLEOTIDE SEQUENCE [LARGE SCALE GENOMIC DNA]</scope>
    <source>
        <strain evidence="2 3">CCUG 56329</strain>
    </source>
</reference>
<proteinExistence type="predicted"/>
<keyword evidence="3" id="KW-1185">Reference proteome</keyword>
<comment type="caution">
    <text evidence="2">The sequence shown here is derived from an EMBL/GenBank/DDBJ whole genome shotgun (WGS) entry which is preliminary data.</text>
</comment>
<accession>A0ABX3TCT2</accession>
<organism evidence="2 3">
    <name type="scientific">Mycobacterium timonense</name>
    <dbReference type="NCBI Taxonomy" id="701043"/>
    <lineage>
        <taxon>Bacteria</taxon>
        <taxon>Bacillati</taxon>
        <taxon>Actinomycetota</taxon>
        <taxon>Actinomycetes</taxon>
        <taxon>Mycobacteriales</taxon>
        <taxon>Mycobacteriaceae</taxon>
        <taxon>Mycobacterium</taxon>
        <taxon>Mycobacterium avium complex (MAC)</taxon>
    </lineage>
</organism>
<dbReference type="RefSeq" id="WP_211285885.1">
    <property type="nucleotide sequence ID" value="NZ_MVIL01000636.1"/>
</dbReference>
<dbReference type="Gene3D" id="3.40.50.720">
    <property type="entry name" value="NAD(P)-binding Rossmann-like Domain"/>
    <property type="match status" value="1"/>
</dbReference>
<name>A0ABX3TCT2_9MYCO</name>
<feature type="domain" description="CoA-binding" evidence="1">
    <location>
        <begin position="23"/>
        <end position="95"/>
    </location>
</feature>
<dbReference type="InterPro" id="IPR036291">
    <property type="entry name" value="NAD(P)-bd_dom_sf"/>
</dbReference>